<dbReference type="InterPro" id="IPR014729">
    <property type="entry name" value="Rossmann-like_a/b/a_fold"/>
</dbReference>
<evidence type="ECO:0000313" key="3">
    <source>
        <dbReference type="EMBL" id="MBK1789382.1"/>
    </source>
</evidence>
<feature type="transmembrane region" description="Helical" evidence="1">
    <location>
        <begin position="6"/>
        <end position="22"/>
    </location>
</feature>
<accession>A0A934QW57</accession>
<keyword evidence="4" id="KW-1185">Reference proteome</keyword>
<dbReference type="InterPro" id="IPR051599">
    <property type="entry name" value="Cell_Envelope_Assoc"/>
</dbReference>
<evidence type="ECO:0000256" key="1">
    <source>
        <dbReference type="SAM" id="Phobius"/>
    </source>
</evidence>
<dbReference type="AlphaFoldDB" id="A0A934QW57"/>
<dbReference type="Gene3D" id="3.40.50.620">
    <property type="entry name" value="HUPs"/>
    <property type="match status" value="1"/>
</dbReference>
<feature type="transmembrane region" description="Helical" evidence="1">
    <location>
        <begin position="91"/>
        <end position="116"/>
    </location>
</feature>
<dbReference type="GO" id="GO:0043164">
    <property type="term" value="P:Gram-negative-bacterium-type cell wall biogenesis"/>
    <property type="evidence" value="ECO:0007669"/>
    <property type="project" value="TreeGrafter"/>
</dbReference>
<reference evidence="3" key="1">
    <citation type="submission" date="2020-12" db="EMBL/GenBank/DDBJ databases">
        <title>Prauserella sp. ASG 168, a novel actinomycete isolated from cave rock.</title>
        <authorList>
            <person name="Suriyachadkun C."/>
        </authorList>
    </citation>
    <scope>NUCLEOTIDE SEQUENCE</scope>
    <source>
        <strain evidence="3">ASG 168</strain>
    </source>
</reference>
<dbReference type="PANTHER" id="PTHR30336">
    <property type="entry name" value="INNER MEMBRANE PROTEIN, PROBABLE PERMEASE"/>
    <property type="match status" value="1"/>
</dbReference>
<name>A0A934QW57_9PSEU</name>
<dbReference type="Pfam" id="PF02698">
    <property type="entry name" value="DUF218"/>
    <property type="match status" value="1"/>
</dbReference>
<dbReference type="GO" id="GO:0000270">
    <property type="term" value="P:peptidoglycan metabolic process"/>
    <property type="evidence" value="ECO:0007669"/>
    <property type="project" value="TreeGrafter"/>
</dbReference>
<keyword evidence="1" id="KW-0472">Membrane</keyword>
<keyword evidence="1" id="KW-1133">Transmembrane helix</keyword>
<dbReference type="CDD" id="cd06259">
    <property type="entry name" value="YdcF-like"/>
    <property type="match status" value="1"/>
</dbReference>
<sequence>MVAFAPAALFFLLFLISFLRDRRKLRNGVYLFFTLVFFAAGALLVLASVSQSAAAALLYIGLALIPVSGLALGIFLIFNGFTMLRREGRRLANLLSLLAGIGIIAFVPLQFLVALIDWQPLTIAAEVVTGVLGYVSVLFLCFLLYAVVYGRIRSRRGVDFIVVLGAGLLDGSRVPPLLASRLDRARRVFDAHRRRGRDPVLITSGGQGPDEDVPEARAMADYLVAGGAPAERVLLEDQSRTTTENLTFSGALMRERRDDYRCVIVTNNFHVLRAALLARKTKVNGQVIGSPTAWYFWPSAILREFIAIFVEHRIFNGTVCGLITLSVVLDAV</sequence>
<comment type="caution">
    <text evidence="3">The sequence shown here is derived from an EMBL/GenBank/DDBJ whole genome shotgun (WGS) entry which is preliminary data.</text>
</comment>
<proteinExistence type="predicted"/>
<feature type="transmembrane region" description="Helical" evidence="1">
    <location>
        <begin position="128"/>
        <end position="148"/>
    </location>
</feature>
<keyword evidence="1" id="KW-0812">Transmembrane</keyword>
<gene>
    <name evidence="3" type="ORF">JHE00_34070</name>
</gene>
<protein>
    <submittedName>
        <fullName evidence="3">YdcF family protein</fullName>
    </submittedName>
</protein>
<feature type="transmembrane region" description="Helical" evidence="1">
    <location>
        <begin position="56"/>
        <end position="79"/>
    </location>
</feature>
<dbReference type="Proteomes" id="UP000635245">
    <property type="component" value="Unassembled WGS sequence"/>
</dbReference>
<dbReference type="InterPro" id="IPR003848">
    <property type="entry name" value="DUF218"/>
</dbReference>
<organism evidence="3 4">
    <name type="scientific">Prauserella cavernicola</name>
    <dbReference type="NCBI Taxonomy" id="2800127"/>
    <lineage>
        <taxon>Bacteria</taxon>
        <taxon>Bacillati</taxon>
        <taxon>Actinomycetota</taxon>
        <taxon>Actinomycetes</taxon>
        <taxon>Pseudonocardiales</taxon>
        <taxon>Pseudonocardiaceae</taxon>
        <taxon>Prauserella</taxon>
    </lineage>
</organism>
<dbReference type="GO" id="GO:0005886">
    <property type="term" value="C:plasma membrane"/>
    <property type="evidence" value="ECO:0007669"/>
    <property type="project" value="TreeGrafter"/>
</dbReference>
<dbReference type="EMBL" id="JAENJH010000018">
    <property type="protein sequence ID" value="MBK1789382.1"/>
    <property type="molecule type" value="Genomic_DNA"/>
</dbReference>
<feature type="domain" description="DUF218" evidence="2">
    <location>
        <begin position="159"/>
        <end position="306"/>
    </location>
</feature>
<dbReference type="PANTHER" id="PTHR30336:SF18">
    <property type="entry name" value="MEMBRANE PROTEIN"/>
    <property type="match status" value="1"/>
</dbReference>
<feature type="transmembrane region" description="Helical" evidence="1">
    <location>
        <begin position="29"/>
        <end position="50"/>
    </location>
</feature>
<evidence type="ECO:0000259" key="2">
    <source>
        <dbReference type="Pfam" id="PF02698"/>
    </source>
</evidence>
<evidence type="ECO:0000313" key="4">
    <source>
        <dbReference type="Proteomes" id="UP000635245"/>
    </source>
</evidence>